<feature type="chain" id="PRO_5005459123" description="Lipoprotein" evidence="2">
    <location>
        <begin position="21"/>
        <end position="208"/>
    </location>
</feature>
<name>A0A0K1EAC5_CHOCO</name>
<sequence length="208" mass="21785">MNWIRVARAGSVVAMGFAAACGGAPPATVNTATVTSPSPQPEPPEETVDPSAPTKPFLPPVAQPPGAEQSQVAEGTDKEHPVPRCGPADSYRYVATYKCADGTVPLQGDLRAASKVRSGNVGPNATGHIIDLYVVPCPGGDVKLFVDMYGCPETKQDLVLQRLEEAPDAQRPEEAPDAFTSLGPRVAERALHTRAHLAEATDLLALSP</sequence>
<dbReference type="Proteomes" id="UP000067626">
    <property type="component" value="Chromosome"/>
</dbReference>
<dbReference type="AlphaFoldDB" id="A0A0K1EAC5"/>
<reference evidence="3 4" key="1">
    <citation type="submission" date="2015-07" db="EMBL/GenBank/DDBJ databases">
        <title>Genome analysis of myxobacterium Chondromyces crocatus Cm c5 reveals a high potential for natural compound synthesis and the genetic basis for the loss of fruiting body formation.</title>
        <authorList>
            <person name="Zaburannyi N."/>
            <person name="Bunk B."/>
            <person name="Maier J."/>
            <person name="Overmann J."/>
            <person name="Mueller R."/>
        </authorList>
    </citation>
    <scope>NUCLEOTIDE SEQUENCE [LARGE SCALE GENOMIC DNA]</scope>
    <source>
        <strain evidence="3 4">Cm c5</strain>
    </source>
</reference>
<evidence type="ECO:0000313" key="3">
    <source>
        <dbReference type="EMBL" id="AKT37533.1"/>
    </source>
</evidence>
<evidence type="ECO:0000256" key="2">
    <source>
        <dbReference type="SAM" id="SignalP"/>
    </source>
</evidence>
<dbReference type="STRING" id="52.CMC5_016740"/>
<feature type="region of interest" description="Disordered" evidence="1">
    <location>
        <begin position="30"/>
        <end position="85"/>
    </location>
</feature>
<evidence type="ECO:0008006" key="5">
    <source>
        <dbReference type="Google" id="ProtNLM"/>
    </source>
</evidence>
<dbReference type="RefSeq" id="WP_050429885.1">
    <property type="nucleotide sequence ID" value="NZ_CP012159.1"/>
</dbReference>
<evidence type="ECO:0000256" key="1">
    <source>
        <dbReference type="SAM" id="MobiDB-lite"/>
    </source>
</evidence>
<proteinExistence type="predicted"/>
<organism evidence="3 4">
    <name type="scientific">Chondromyces crocatus</name>
    <dbReference type="NCBI Taxonomy" id="52"/>
    <lineage>
        <taxon>Bacteria</taxon>
        <taxon>Pseudomonadati</taxon>
        <taxon>Myxococcota</taxon>
        <taxon>Polyangia</taxon>
        <taxon>Polyangiales</taxon>
        <taxon>Polyangiaceae</taxon>
        <taxon>Chondromyces</taxon>
    </lineage>
</organism>
<protein>
    <recommendedName>
        <fullName evidence="5">Lipoprotein</fullName>
    </recommendedName>
</protein>
<dbReference type="EMBL" id="CP012159">
    <property type="protein sequence ID" value="AKT37533.1"/>
    <property type="molecule type" value="Genomic_DNA"/>
</dbReference>
<dbReference type="PROSITE" id="PS51257">
    <property type="entry name" value="PROKAR_LIPOPROTEIN"/>
    <property type="match status" value="1"/>
</dbReference>
<keyword evidence="4" id="KW-1185">Reference proteome</keyword>
<evidence type="ECO:0000313" key="4">
    <source>
        <dbReference type="Proteomes" id="UP000067626"/>
    </source>
</evidence>
<accession>A0A0K1EAC5</accession>
<keyword evidence="2" id="KW-0732">Signal</keyword>
<feature type="signal peptide" evidence="2">
    <location>
        <begin position="1"/>
        <end position="20"/>
    </location>
</feature>
<dbReference type="OrthoDB" id="5525945at2"/>
<gene>
    <name evidence="3" type="ORF">CMC5_016740</name>
</gene>
<dbReference type="KEGG" id="ccro:CMC5_016740"/>